<gene>
    <name evidence="6" type="ORF">SAMN00808754_2735</name>
</gene>
<dbReference type="EMBL" id="LT838272">
    <property type="protein sequence ID" value="SMB99082.1"/>
    <property type="molecule type" value="Genomic_DNA"/>
</dbReference>
<protein>
    <submittedName>
        <fullName evidence="6">Pyridine nucleotide-disulphide oxidoreductase</fullName>
    </submittedName>
</protein>
<evidence type="ECO:0000256" key="2">
    <source>
        <dbReference type="ARBA" id="ARBA00022630"/>
    </source>
</evidence>
<keyword evidence="7" id="KW-1185">Reference proteome</keyword>
<dbReference type="Proteomes" id="UP000192569">
    <property type="component" value="Chromosome I"/>
</dbReference>
<dbReference type="RefSeq" id="WP_172839172.1">
    <property type="nucleotide sequence ID" value="NZ_LT838272.1"/>
</dbReference>
<evidence type="ECO:0000313" key="6">
    <source>
        <dbReference type="EMBL" id="SMB99082.1"/>
    </source>
</evidence>
<dbReference type="InterPro" id="IPR036188">
    <property type="entry name" value="FAD/NAD-bd_sf"/>
</dbReference>
<dbReference type="InterPro" id="IPR016156">
    <property type="entry name" value="FAD/NAD-linked_Rdtase_dimer_sf"/>
</dbReference>
<reference evidence="6 7" key="1">
    <citation type="submission" date="2017-04" db="EMBL/GenBank/DDBJ databases">
        <authorList>
            <person name="Afonso C.L."/>
            <person name="Miller P.J."/>
            <person name="Scott M.A."/>
            <person name="Spackman E."/>
            <person name="Goraichik I."/>
            <person name="Dimitrov K.M."/>
            <person name="Suarez D.L."/>
            <person name="Swayne D.E."/>
        </authorList>
    </citation>
    <scope>NUCLEOTIDE SEQUENCE [LARGE SCALE GENOMIC DNA]</scope>
    <source>
        <strain evidence="6 7">ToBE</strain>
    </source>
</reference>
<evidence type="ECO:0000256" key="3">
    <source>
        <dbReference type="ARBA" id="ARBA00022827"/>
    </source>
</evidence>
<dbReference type="InterPro" id="IPR041575">
    <property type="entry name" value="Rubredoxin_C"/>
</dbReference>
<sequence length="418" mass="45925">MRHVIIGNSAAGVRAAETLRSLDPNAEIVMIAEENLPAYSRCLLPNFLAGTRVEDNLRIRPRDFYSRNRIKTLFGQRAVGVDAKSKEVKLEDGTVVPYDKLLIATGASSSFPPVPGVKGENVFGLRHLSDAKGILRACNGARKVVIIGGGFVGLETAYALYGRGLEVTVVEKMPHILPQQFDALAASILMRDMQAEGIRFILGKGIKEIAPPGLWSRLFGRPGKGIILEDGERLKADVVVIATGTRPNVEVVRDSGMVINRGIPVNEYMETSIPDIYAAGDVAETKDVVTGQMVLTPIWPNACAQGRIAAYNMAGIRRPYSGMVGMQNAVEFREVPAIAMGLTQPPEGEYEILVDYQPDRNRYKKLVLRDNILIGMILVGDIHQAGVYGALIKKKAEVRPFRHLLLRDDFNYGHIFRH</sequence>
<dbReference type="PANTHER" id="PTHR43429">
    <property type="entry name" value="PYRIDINE NUCLEOTIDE-DISULFIDE OXIDOREDUCTASE DOMAIN-CONTAINING"/>
    <property type="match status" value="1"/>
</dbReference>
<keyword evidence="3" id="KW-0274">FAD</keyword>
<evidence type="ECO:0000259" key="5">
    <source>
        <dbReference type="Pfam" id="PF18267"/>
    </source>
</evidence>
<evidence type="ECO:0000259" key="4">
    <source>
        <dbReference type="Pfam" id="PF07992"/>
    </source>
</evidence>
<dbReference type="Gene3D" id="3.50.50.60">
    <property type="entry name" value="FAD/NAD(P)-binding domain"/>
    <property type="match status" value="2"/>
</dbReference>
<dbReference type="AlphaFoldDB" id="A0A1W1W0C1"/>
<dbReference type="GO" id="GO:0016491">
    <property type="term" value="F:oxidoreductase activity"/>
    <property type="evidence" value="ECO:0007669"/>
    <property type="project" value="InterPro"/>
</dbReference>
<dbReference type="Pfam" id="PF18267">
    <property type="entry name" value="Rubredoxin_C"/>
    <property type="match status" value="1"/>
</dbReference>
<accession>A0A1W1W0C1</accession>
<organism evidence="6 7">
    <name type="scientific">Thermanaeromonas toyohensis ToBE</name>
    <dbReference type="NCBI Taxonomy" id="698762"/>
    <lineage>
        <taxon>Bacteria</taxon>
        <taxon>Bacillati</taxon>
        <taxon>Bacillota</taxon>
        <taxon>Clostridia</taxon>
        <taxon>Neomoorellales</taxon>
        <taxon>Neomoorellaceae</taxon>
        <taxon>Thermanaeromonas</taxon>
    </lineage>
</organism>
<comment type="cofactor">
    <cofactor evidence="1">
        <name>FAD</name>
        <dbReference type="ChEBI" id="CHEBI:57692"/>
    </cofactor>
</comment>
<dbReference type="Pfam" id="PF07992">
    <property type="entry name" value="Pyr_redox_2"/>
    <property type="match status" value="1"/>
</dbReference>
<proteinExistence type="predicted"/>
<evidence type="ECO:0000313" key="7">
    <source>
        <dbReference type="Proteomes" id="UP000192569"/>
    </source>
</evidence>
<dbReference type="PRINTS" id="PR00368">
    <property type="entry name" value="FADPNR"/>
</dbReference>
<dbReference type="PRINTS" id="PR00411">
    <property type="entry name" value="PNDRDTASEI"/>
</dbReference>
<dbReference type="PANTHER" id="PTHR43429:SF3">
    <property type="entry name" value="NITRITE REDUCTASE [NAD(P)H]"/>
    <property type="match status" value="1"/>
</dbReference>
<feature type="domain" description="FAD/NAD(P)-binding" evidence="4">
    <location>
        <begin position="2"/>
        <end position="306"/>
    </location>
</feature>
<evidence type="ECO:0000256" key="1">
    <source>
        <dbReference type="ARBA" id="ARBA00001974"/>
    </source>
</evidence>
<dbReference type="InterPro" id="IPR050260">
    <property type="entry name" value="FAD-bd_OxRdtase"/>
</dbReference>
<dbReference type="STRING" id="698762.SAMN00808754_2735"/>
<keyword evidence="2" id="KW-0285">Flavoprotein</keyword>
<dbReference type="InterPro" id="IPR023753">
    <property type="entry name" value="FAD/NAD-binding_dom"/>
</dbReference>
<name>A0A1W1W0C1_9FIRM</name>
<dbReference type="SUPFAM" id="SSF51905">
    <property type="entry name" value="FAD/NAD(P)-binding domain"/>
    <property type="match status" value="2"/>
</dbReference>
<feature type="domain" description="NADH-rubredoxin oxidoreductase C-terminal" evidence="5">
    <location>
        <begin position="338"/>
        <end position="395"/>
    </location>
</feature>
<dbReference type="Gene3D" id="3.30.390.30">
    <property type="match status" value="1"/>
</dbReference>